<sequence>VKENPTGLKDVFCMSPFPLTVDSFQKLLRINYSHPSGNRGNQAREGEEFLDNLDQSDPQGLLLQLLIFITGADNSPGLGFPKNIDIDFFDVELRSHRFPMASTCGLQLQLPRGIHSFDEFEGLIVRALKERSHGFGKI</sequence>
<comment type="caution">
    <text evidence="4">The sequence shown here is derived from an EMBL/GenBank/DDBJ whole genome shotgun (WGS) entry which is preliminary data.</text>
</comment>
<keyword evidence="1 2" id="KW-0833">Ubl conjugation pathway</keyword>
<organism evidence="4 5">
    <name type="scientific">Porites evermanni</name>
    <dbReference type="NCBI Taxonomy" id="104178"/>
    <lineage>
        <taxon>Eukaryota</taxon>
        <taxon>Metazoa</taxon>
        <taxon>Cnidaria</taxon>
        <taxon>Anthozoa</taxon>
        <taxon>Hexacorallia</taxon>
        <taxon>Scleractinia</taxon>
        <taxon>Fungiina</taxon>
        <taxon>Poritidae</taxon>
        <taxon>Porites</taxon>
    </lineage>
</organism>
<dbReference type="Proteomes" id="UP001159427">
    <property type="component" value="Unassembled WGS sequence"/>
</dbReference>
<reference evidence="4 5" key="1">
    <citation type="submission" date="2022-05" db="EMBL/GenBank/DDBJ databases">
        <authorList>
            <consortium name="Genoscope - CEA"/>
            <person name="William W."/>
        </authorList>
    </citation>
    <scope>NUCLEOTIDE SEQUENCE [LARGE SCALE GENOMIC DNA]</scope>
</reference>
<evidence type="ECO:0000256" key="2">
    <source>
        <dbReference type="PROSITE-ProRule" id="PRU00104"/>
    </source>
</evidence>
<evidence type="ECO:0000256" key="1">
    <source>
        <dbReference type="ARBA" id="ARBA00022786"/>
    </source>
</evidence>
<gene>
    <name evidence="4" type="ORF">PEVE_00017987</name>
</gene>
<feature type="active site" description="Glycyl thioester intermediate" evidence="2">
    <location>
        <position position="104"/>
    </location>
</feature>
<evidence type="ECO:0000313" key="5">
    <source>
        <dbReference type="Proteomes" id="UP001159427"/>
    </source>
</evidence>
<dbReference type="EMBL" id="CALNXI010002455">
    <property type="protein sequence ID" value="CAH3187877.1"/>
    <property type="molecule type" value="Genomic_DNA"/>
</dbReference>
<dbReference type="SUPFAM" id="SSF56204">
    <property type="entry name" value="Hect, E3 ligase catalytic domain"/>
    <property type="match status" value="1"/>
</dbReference>
<evidence type="ECO:0000313" key="4">
    <source>
        <dbReference type="EMBL" id="CAH3187877.1"/>
    </source>
</evidence>
<feature type="non-terminal residue" evidence="4">
    <location>
        <position position="1"/>
    </location>
</feature>
<proteinExistence type="predicted"/>
<dbReference type="PROSITE" id="PS50237">
    <property type="entry name" value="HECT"/>
    <property type="match status" value="1"/>
</dbReference>
<evidence type="ECO:0000259" key="3">
    <source>
        <dbReference type="PROSITE" id="PS50237"/>
    </source>
</evidence>
<dbReference type="InterPro" id="IPR000569">
    <property type="entry name" value="HECT_dom"/>
</dbReference>
<accession>A0ABN8S823</accession>
<dbReference type="Gene3D" id="3.30.2410.10">
    <property type="entry name" value="Hect, E3 ligase catalytic domain"/>
    <property type="match status" value="1"/>
</dbReference>
<dbReference type="Pfam" id="PF00632">
    <property type="entry name" value="HECT"/>
    <property type="match status" value="1"/>
</dbReference>
<feature type="domain" description="HECT" evidence="3">
    <location>
        <begin position="65"/>
        <end position="138"/>
    </location>
</feature>
<name>A0ABN8S823_9CNID</name>
<protein>
    <recommendedName>
        <fullName evidence="3">HECT domain-containing protein</fullName>
    </recommendedName>
</protein>
<dbReference type="InterPro" id="IPR035983">
    <property type="entry name" value="Hect_E3_ubiquitin_ligase"/>
</dbReference>
<keyword evidence="5" id="KW-1185">Reference proteome</keyword>